<dbReference type="Gene3D" id="1.10.1760.20">
    <property type="match status" value="1"/>
</dbReference>
<dbReference type="Proteomes" id="UP000679749">
    <property type="component" value="Unassembled WGS sequence"/>
</dbReference>
<keyword evidence="1" id="KW-0812">Transmembrane</keyword>
<dbReference type="InterPro" id="IPR024529">
    <property type="entry name" value="ECF_trnsprt_substrate-spec"/>
</dbReference>
<dbReference type="Pfam" id="PF12822">
    <property type="entry name" value="ECF_trnsprt"/>
    <property type="match status" value="1"/>
</dbReference>
<dbReference type="RefSeq" id="WP_213120739.1">
    <property type="nucleotide sequence ID" value="NZ_JAGYPF010000006.1"/>
</dbReference>
<proteinExistence type="predicted"/>
<evidence type="ECO:0000313" key="2">
    <source>
        <dbReference type="EMBL" id="MBS4216211.1"/>
    </source>
</evidence>
<organism evidence="2 3">
    <name type="scientific">Neobacillus rhizophilus</name>
    <dbReference type="NCBI Taxonomy" id="2833579"/>
    <lineage>
        <taxon>Bacteria</taxon>
        <taxon>Bacillati</taxon>
        <taxon>Bacillota</taxon>
        <taxon>Bacilli</taxon>
        <taxon>Bacillales</taxon>
        <taxon>Bacillaceae</taxon>
        <taxon>Neobacillus</taxon>
    </lineage>
</organism>
<keyword evidence="3" id="KW-1185">Reference proteome</keyword>
<feature type="transmembrane region" description="Helical" evidence="1">
    <location>
        <begin position="76"/>
        <end position="93"/>
    </location>
</feature>
<evidence type="ECO:0000313" key="3">
    <source>
        <dbReference type="Proteomes" id="UP000679749"/>
    </source>
</evidence>
<feature type="transmembrane region" description="Helical" evidence="1">
    <location>
        <begin position="105"/>
        <end position="130"/>
    </location>
</feature>
<feature type="transmembrane region" description="Helical" evidence="1">
    <location>
        <begin position="12"/>
        <end position="31"/>
    </location>
</feature>
<gene>
    <name evidence="2" type="ORF">KHA99_27685</name>
</gene>
<accession>A0A942YZK3</accession>
<sequence>MKRGLKHDFSLIAIMLIPIGVGLNVVIAQLVQILRLPIWLDAIGTIVAGMIAGPWVGLVTGGATNLVKSIFTPTELPFAISSMAIGFTVGMLSKKGMFSNFGKTIGAGLIVTVIAVIISTPIIVWVYGGISGSSASAMTAVLLASGHRLVQAVITSMGLLELIDKTSSVIIAYLIVNKMSDRYLSKHNYAQSFIKSNKKSKAA</sequence>
<comment type="caution">
    <text evidence="2">The sequence shown here is derived from an EMBL/GenBank/DDBJ whole genome shotgun (WGS) entry which is preliminary data.</text>
</comment>
<dbReference type="AlphaFoldDB" id="A0A942YZK3"/>
<feature type="transmembrane region" description="Helical" evidence="1">
    <location>
        <begin position="38"/>
        <end position="56"/>
    </location>
</feature>
<reference evidence="2" key="1">
    <citation type="submission" date="2021-05" db="EMBL/GenBank/DDBJ databases">
        <title>Novel Bacillus species.</title>
        <authorList>
            <person name="Liu G."/>
        </authorList>
    </citation>
    <scope>NUCLEOTIDE SEQUENCE</scope>
    <source>
        <strain evidence="2">FJAT-49825</strain>
    </source>
</reference>
<protein>
    <submittedName>
        <fullName evidence="2">ECF transporter S component</fullName>
    </submittedName>
</protein>
<keyword evidence="1" id="KW-1133">Transmembrane helix</keyword>
<dbReference type="EMBL" id="JAGYPF010000006">
    <property type="protein sequence ID" value="MBS4216211.1"/>
    <property type="molecule type" value="Genomic_DNA"/>
</dbReference>
<name>A0A942YZK3_9BACI</name>
<keyword evidence="1" id="KW-0472">Membrane</keyword>
<evidence type="ECO:0000256" key="1">
    <source>
        <dbReference type="SAM" id="Phobius"/>
    </source>
</evidence>